<name>A0A0L7KQX8_OPEBR</name>
<dbReference type="Proteomes" id="UP000037510">
    <property type="component" value="Unassembled WGS sequence"/>
</dbReference>
<evidence type="ECO:0000256" key="2">
    <source>
        <dbReference type="ARBA" id="ARBA00023180"/>
    </source>
</evidence>
<organism evidence="4 5">
    <name type="scientific">Operophtera brumata</name>
    <name type="common">Winter moth</name>
    <name type="synonym">Phalaena brumata</name>
    <dbReference type="NCBI Taxonomy" id="104452"/>
    <lineage>
        <taxon>Eukaryota</taxon>
        <taxon>Metazoa</taxon>
        <taxon>Ecdysozoa</taxon>
        <taxon>Arthropoda</taxon>
        <taxon>Hexapoda</taxon>
        <taxon>Insecta</taxon>
        <taxon>Pterygota</taxon>
        <taxon>Neoptera</taxon>
        <taxon>Endopterygota</taxon>
        <taxon>Lepidoptera</taxon>
        <taxon>Glossata</taxon>
        <taxon>Ditrysia</taxon>
        <taxon>Geometroidea</taxon>
        <taxon>Geometridae</taxon>
        <taxon>Larentiinae</taxon>
        <taxon>Operophtera</taxon>
    </lineage>
</organism>
<sequence length="444" mass="46792">MGHGSGGSAASLLALSPEGRSATGVAALSGTPLSPGAVRSDPAEHANALANHTSCPTKPPERLVLCLRQMPVEKIVLADEDIKMDGLNTMVFLDDISGRSGAGARVEGADDLRGLPPIVVEKPAESLNKKEKRCPMLTGVTSAETAKAVYGKKTAPTEAYSTMLQKDLLGGLQSVVKQVEGLIPLTDVVNQVLPLDNYYQAVFDASANAVDGLSEIAEATGECAYNYYQAVFEASANAVDGLSEIAEATGECAYNYYQAVFDASANAVDGLSEIAEATGECAYNYYQAVFEASANAVDGLSEIAEATGDALFNFPAFATVKSWSTGGDAFLYSFEHVGNLSKGSFFLPGMALTAHGDELAYLFEPLDSEGQSMASGVMSSTDARVRDNFVGLIAKFARGASETEDKKKGGKGLFDLPLSPFSKTDEHDQFLKITDSISVEKDFR</sequence>
<reference evidence="4 5" key="1">
    <citation type="journal article" date="2015" name="Genome Biol. Evol.">
        <title>The genome of winter moth (Operophtera brumata) provides a genomic perspective on sexual dimorphism and phenology.</title>
        <authorList>
            <person name="Derks M.F."/>
            <person name="Smit S."/>
            <person name="Salis L."/>
            <person name="Schijlen E."/>
            <person name="Bossers A."/>
            <person name="Mateman C."/>
            <person name="Pijl A.S."/>
            <person name="de Ridder D."/>
            <person name="Groenen M.A."/>
            <person name="Visser M.E."/>
            <person name="Megens H.J."/>
        </authorList>
    </citation>
    <scope>NUCLEOTIDE SEQUENCE [LARGE SCALE GENOMIC DNA]</scope>
    <source>
        <strain evidence="4">WM2013NL</strain>
        <tissue evidence="4">Head and thorax</tissue>
    </source>
</reference>
<dbReference type="InterPro" id="IPR029058">
    <property type="entry name" value="AB_hydrolase_fold"/>
</dbReference>
<dbReference type="PANTHER" id="PTHR43903">
    <property type="entry name" value="NEUROLIGIN"/>
    <property type="match status" value="1"/>
</dbReference>
<protein>
    <submittedName>
        <fullName evidence="4">Carboxylesterase</fullName>
    </submittedName>
</protein>
<evidence type="ECO:0000259" key="3">
    <source>
        <dbReference type="Pfam" id="PF00135"/>
    </source>
</evidence>
<evidence type="ECO:0000256" key="1">
    <source>
        <dbReference type="ARBA" id="ARBA00005964"/>
    </source>
</evidence>
<evidence type="ECO:0000313" key="4">
    <source>
        <dbReference type="EMBL" id="KOB65466.1"/>
    </source>
</evidence>
<dbReference type="InterPro" id="IPR002018">
    <property type="entry name" value="CarbesteraseB"/>
</dbReference>
<keyword evidence="5" id="KW-1185">Reference proteome</keyword>
<dbReference type="Pfam" id="PF00135">
    <property type="entry name" value="COesterase"/>
    <property type="match status" value="2"/>
</dbReference>
<feature type="domain" description="Carboxylesterase type B" evidence="3">
    <location>
        <begin position="282"/>
        <end position="439"/>
    </location>
</feature>
<dbReference type="Gene3D" id="3.40.50.1820">
    <property type="entry name" value="alpha/beta hydrolase"/>
    <property type="match status" value="2"/>
</dbReference>
<comment type="caution">
    <text evidence="4">The sequence shown here is derived from an EMBL/GenBank/DDBJ whole genome shotgun (WGS) entry which is preliminary data.</text>
</comment>
<gene>
    <name evidence="4" type="ORF">OBRU01_22652</name>
</gene>
<keyword evidence="2" id="KW-0325">Glycoprotein</keyword>
<dbReference type="AlphaFoldDB" id="A0A0L7KQX8"/>
<proteinExistence type="inferred from homology"/>
<comment type="similarity">
    <text evidence="1">Belongs to the type-B carboxylesterase/lipase family.</text>
</comment>
<feature type="domain" description="Carboxylesterase type B" evidence="3">
    <location>
        <begin position="1"/>
        <end position="151"/>
    </location>
</feature>
<evidence type="ECO:0000313" key="5">
    <source>
        <dbReference type="Proteomes" id="UP000037510"/>
    </source>
</evidence>
<dbReference type="STRING" id="104452.A0A0L7KQX8"/>
<dbReference type="EMBL" id="JTDY01007086">
    <property type="protein sequence ID" value="KOB65466.1"/>
    <property type="molecule type" value="Genomic_DNA"/>
</dbReference>
<dbReference type="SUPFAM" id="SSF53474">
    <property type="entry name" value="alpha/beta-Hydrolases"/>
    <property type="match status" value="1"/>
</dbReference>
<accession>A0A0L7KQX8</accession>
<dbReference type="InterPro" id="IPR051093">
    <property type="entry name" value="Neuroligin/BSAL"/>
</dbReference>